<dbReference type="RefSeq" id="WP_181454167.1">
    <property type="nucleotide sequence ID" value="NZ_QKVO01000019.1"/>
</dbReference>
<dbReference type="EMBL" id="QKVO01000019">
    <property type="protein sequence ID" value="RAO94804.1"/>
    <property type="molecule type" value="Genomic_DNA"/>
</dbReference>
<comment type="caution">
    <text evidence="2">The sequence shown here is derived from an EMBL/GenBank/DDBJ whole genome shotgun (WGS) entry which is preliminary data.</text>
</comment>
<evidence type="ECO:0000313" key="2">
    <source>
        <dbReference type="EMBL" id="RAO94804.1"/>
    </source>
</evidence>
<dbReference type="Proteomes" id="UP000249762">
    <property type="component" value="Unassembled WGS sequence"/>
</dbReference>
<evidence type="ECO:0000313" key="3">
    <source>
        <dbReference type="Proteomes" id="UP000249762"/>
    </source>
</evidence>
<evidence type="ECO:0000256" key="1">
    <source>
        <dbReference type="SAM" id="MobiDB-lite"/>
    </source>
</evidence>
<accession>A0A328PJZ6</accession>
<reference evidence="3" key="1">
    <citation type="submission" date="2018-06" db="EMBL/GenBank/DDBJ databases">
        <authorList>
            <person name="Martinez Ocampo F."/>
            <person name="Quiroz Castaneda R.E."/>
            <person name="Rojas Lopez X."/>
        </authorList>
    </citation>
    <scope>NUCLEOTIDE SEQUENCE [LARGE SCALE GENOMIC DNA]</scope>
    <source>
        <strain evidence="3">INIFAP02</strain>
    </source>
</reference>
<sequence>SVSPSPEDEDASYYFKSSKNGDEKLYVENVWSFGSGAQGAVPKATTQPPNKKFDLTTLDKEPLKNFGSSSQQPSQPTSEEKHYLFKNVSDFWQYQVGDTIELYKSTKPKNGDQQQVEGQEKKIGAFSVVAGVVTNLSPTLLRCVSKEQYDKQEFKANLRSSGENLLIDRAKDPRGDYCRKDEPAPVLVLIGYNGDV</sequence>
<feature type="region of interest" description="Disordered" evidence="1">
    <location>
        <begin position="36"/>
        <end position="80"/>
    </location>
</feature>
<proteinExistence type="predicted"/>
<protein>
    <submittedName>
        <fullName evidence="2">Uncharacterized protein</fullName>
    </submittedName>
</protein>
<feature type="compositionally biased region" description="Basic and acidic residues" evidence="1">
    <location>
        <begin position="51"/>
        <end position="63"/>
    </location>
</feature>
<dbReference type="AlphaFoldDB" id="A0A328PJZ6"/>
<gene>
    <name evidence="2" type="ORF">DNK47_03045</name>
</gene>
<feature type="compositionally biased region" description="Low complexity" evidence="1">
    <location>
        <begin position="68"/>
        <end position="77"/>
    </location>
</feature>
<keyword evidence="3" id="KW-1185">Reference proteome</keyword>
<feature type="non-terminal residue" evidence="2">
    <location>
        <position position="1"/>
    </location>
</feature>
<organism evidence="2 3">
    <name type="scientific">Mycoplasma wenyonii</name>
    <dbReference type="NCBI Taxonomy" id="65123"/>
    <lineage>
        <taxon>Bacteria</taxon>
        <taxon>Bacillati</taxon>
        <taxon>Mycoplasmatota</taxon>
        <taxon>Mollicutes</taxon>
        <taxon>Mycoplasmataceae</taxon>
        <taxon>Mycoplasma</taxon>
    </lineage>
</organism>
<name>A0A328PJZ6_9MOLU</name>